<dbReference type="PANTHER" id="PTHR38733:SF1">
    <property type="entry name" value="TYPE IV METHYL-DIRECTED RESTRICTION ENZYME ECOKMCRBC"/>
    <property type="match status" value="1"/>
</dbReference>
<accession>A0ABT7CIY2</accession>
<dbReference type="PANTHER" id="PTHR38733">
    <property type="entry name" value="PROTEIN MCRC"/>
    <property type="match status" value="1"/>
</dbReference>
<dbReference type="RefSeq" id="WP_313996117.1">
    <property type="nucleotide sequence ID" value="NZ_JASJOT010000006.1"/>
</dbReference>
<keyword evidence="1" id="KW-0378">Hydrolase</keyword>
<reference evidence="1 2" key="1">
    <citation type="submission" date="2023-05" db="EMBL/GenBank/DDBJ databases">
        <authorList>
            <person name="Zhang X."/>
        </authorList>
    </citation>
    <scope>NUCLEOTIDE SEQUENCE [LARGE SCALE GENOMIC DNA]</scope>
    <source>
        <strain evidence="1 2">DM2B3-1</strain>
    </source>
</reference>
<organism evidence="1 2">
    <name type="scientific">Xanthocytophaga flava</name>
    <dbReference type="NCBI Taxonomy" id="3048013"/>
    <lineage>
        <taxon>Bacteria</taxon>
        <taxon>Pseudomonadati</taxon>
        <taxon>Bacteroidota</taxon>
        <taxon>Cytophagia</taxon>
        <taxon>Cytophagales</taxon>
        <taxon>Rhodocytophagaceae</taxon>
        <taxon>Xanthocytophaga</taxon>
    </lineage>
</organism>
<sequence length="415" mass="47802">MKSSHRITVYEHQALYVGRGEPSLTQKQLEALQSFHGEGLPYYSLIHNGVKFCEYVGVLQIGNTVIEILPKADKATGNSSTEATKWRDLLIGMLRAVGGFKIESPSHSSLRIRHNSILDLYVALFLTEAETLLHQGLTKQYRQTEGNSTSLKGSLQFGKHLQQNLTHQERFYVRHNIYDKIHSLNQVLHKTLRLLNRINTNADLHSRIGALLLNFPEMPDVAVSDAFFERITYTRKTESYRTAIEIARLLLLNYHPDVRKGQNYVLALLFNMNLLWEQFVLASLKKHKPEDITLDSQVKRDFWKPERGNKSQLRPDIVINADKMYCLVLDTKWKNRNGYSPQSDDLQQMYAYLSYYNADRAILIYPGNTNEMQEGTFYDTQGKLSDKTCSLISIPINPDISEWQKSIARQCLFII</sequence>
<comment type="caution">
    <text evidence="1">The sequence shown here is derived from an EMBL/GenBank/DDBJ whole genome shotgun (WGS) entry which is preliminary data.</text>
</comment>
<dbReference type="Pfam" id="PF10117">
    <property type="entry name" value="McrBC"/>
    <property type="match status" value="1"/>
</dbReference>
<keyword evidence="2" id="KW-1185">Reference proteome</keyword>
<keyword evidence="1" id="KW-0255">Endonuclease</keyword>
<dbReference type="InterPro" id="IPR019292">
    <property type="entry name" value="McrC"/>
</dbReference>
<gene>
    <name evidence="1" type="ORF">QNI19_12130</name>
</gene>
<dbReference type="GO" id="GO:0004519">
    <property type="term" value="F:endonuclease activity"/>
    <property type="evidence" value="ECO:0007669"/>
    <property type="project" value="UniProtKB-KW"/>
</dbReference>
<evidence type="ECO:0000313" key="2">
    <source>
        <dbReference type="Proteomes" id="UP001228581"/>
    </source>
</evidence>
<evidence type="ECO:0000313" key="1">
    <source>
        <dbReference type="EMBL" id="MDJ1493681.1"/>
    </source>
</evidence>
<proteinExistence type="predicted"/>
<keyword evidence="1" id="KW-0540">Nuclease</keyword>
<protein>
    <submittedName>
        <fullName evidence="1">Restriction endonuclease</fullName>
    </submittedName>
</protein>
<dbReference type="EMBL" id="JASJOT010000006">
    <property type="protein sequence ID" value="MDJ1493681.1"/>
    <property type="molecule type" value="Genomic_DNA"/>
</dbReference>
<name>A0ABT7CIY2_9BACT</name>
<dbReference type="Proteomes" id="UP001228581">
    <property type="component" value="Unassembled WGS sequence"/>
</dbReference>